<dbReference type="InterPro" id="IPR000620">
    <property type="entry name" value="EamA_dom"/>
</dbReference>
<reference evidence="5 6" key="1">
    <citation type="submission" date="2018-10" db="EMBL/GenBank/DDBJ databases">
        <title>Phylogenomics of Brevibacillus.</title>
        <authorList>
            <person name="Dunlap C."/>
        </authorList>
    </citation>
    <scope>NUCLEOTIDE SEQUENCE [LARGE SCALE GENOMIC DNA]</scope>
    <source>
        <strain evidence="5 6">JCM 15716</strain>
    </source>
</reference>
<dbReference type="SUPFAM" id="SSF103481">
    <property type="entry name" value="Multidrug resistance efflux transporter EmrE"/>
    <property type="match status" value="2"/>
</dbReference>
<name>A0A3M8DP78_9BACL</name>
<dbReference type="GO" id="GO:0016020">
    <property type="term" value="C:membrane"/>
    <property type="evidence" value="ECO:0007669"/>
    <property type="project" value="InterPro"/>
</dbReference>
<dbReference type="Proteomes" id="UP000271031">
    <property type="component" value="Unassembled WGS sequence"/>
</dbReference>
<feature type="domain" description="EamA" evidence="4">
    <location>
        <begin position="3"/>
        <end position="136"/>
    </location>
</feature>
<keyword evidence="3" id="KW-0812">Transmembrane</keyword>
<evidence type="ECO:0000256" key="2">
    <source>
        <dbReference type="ARBA" id="ARBA00007362"/>
    </source>
</evidence>
<organism evidence="5 6">
    <name type="scientific">Brevibacillus fluminis</name>
    <dbReference type="NCBI Taxonomy" id="511487"/>
    <lineage>
        <taxon>Bacteria</taxon>
        <taxon>Bacillati</taxon>
        <taxon>Bacillota</taxon>
        <taxon>Bacilli</taxon>
        <taxon>Bacillales</taxon>
        <taxon>Paenibacillaceae</taxon>
        <taxon>Brevibacillus</taxon>
    </lineage>
</organism>
<dbReference type="AlphaFoldDB" id="A0A3M8DP78"/>
<protein>
    <submittedName>
        <fullName evidence="5">DMT family transporter</fullName>
    </submittedName>
</protein>
<proteinExistence type="inferred from homology"/>
<evidence type="ECO:0000313" key="5">
    <source>
        <dbReference type="EMBL" id="RNB89926.1"/>
    </source>
</evidence>
<evidence type="ECO:0000256" key="3">
    <source>
        <dbReference type="SAM" id="Phobius"/>
    </source>
</evidence>
<feature type="transmembrane region" description="Helical" evidence="3">
    <location>
        <begin position="242"/>
        <end position="261"/>
    </location>
</feature>
<accession>A0A3M8DP78</accession>
<comment type="caution">
    <text evidence="5">The sequence shown here is derived from an EMBL/GenBank/DDBJ whole genome shotgun (WGS) entry which is preliminary data.</text>
</comment>
<feature type="transmembrane region" description="Helical" evidence="3">
    <location>
        <begin position="35"/>
        <end position="55"/>
    </location>
</feature>
<keyword evidence="6" id="KW-1185">Reference proteome</keyword>
<evidence type="ECO:0000313" key="6">
    <source>
        <dbReference type="Proteomes" id="UP000271031"/>
    </source>
</evidence>
<feature type="transmembrane region" description="Helical" evidence="3">
    <location>
        <begin position="93"/>
        <end position="111"/>
    </location>
</feature>
<dbReference type="Pfam" id="PF00892">
    <property type="entry name" value="EamA"/>
    <property type="match status" value="2"/>
</dbReference>
<feature type="transmembrane region" description="Helical" evidence="3">
    <location>
        <begin position="179"/>
        <end position="201"/>
    </location>
</feature>
<feature type="transmembrane region" description="Helical" evidence="3">
    <location>
        <begin position="123"/>
        <end position="141"/>
    </location>
</feature>
<dbReference type="EMBL" id="RHHQ01000008">
    <property type="protein sequence ID" value="RNB89926.1"/>
    <property type="molecule type" value="Genomic_DNA"/>
</dbReference>
<gene>
    <name evidence="5" type="ORF">EDM56_12285</name>
</gene>
<evidence type="ECO:0000259" key="4">
    <source>
        <dbReference type="Pfam" id="PF00892"/>
    </source>
</evidence>
<evidence type="ECO:0000256" key="1">
    <source>
        <dbReference type="ARBA" id="ARBA00004127"/>
    </source>
</evidence>
<keyword evidence="3" id="KW-1133">Transmembrane helix</keyword>
<comment type="subcellular location">
    <subcellularLocation>
        <location evidence="1">Endomembrane system</location>
        <topology evidence="1">Multi-pass membrane protein</topology>
    </subcellularLocation>
</comment>
<keyword evidence="3" id="KW-0472">Membrane</keyword>
<feature type="transmembrane region" description="Helical" evidence="3">
    <location>
        <begin position="267"/>
        <end position="286"/>
    </location>
</feature>
<dbReference type="InterPro" id="IPR037185">
    <property type="entry name" value="EmrE-like"/>
</dbReference>
<dbReference type="PANTHER" id="PTHR22911:SF137">
    <property type="entry name" value="SOLUTE CARRIER FAMILY 35 MEMBER G2-RELATED"/>
    <property type="match status" value="1"/>
</dbReference>
<feature type="transmembrane region" description="Helical" evidence="3">
    <location>
        <begin position="147"/>
        <end position="167"/>
    </location>
</feature>
<dbReference type="PANTHER" id="PTHR22911">
    <property type="entry name" value="ACYL-MALONYL CONDENSING ENZYME-RELATED"/>
    <property type="match status" value="1"/>
</dbReference>
<feature type="transmembrane region" description="Helical" evidence="3">
    <location>
        <begin position="207"/>
        <end position="230"/>
    </location>
</feature>
<dbReference type="OrthoDB" id="9805239at2"/>
<sequence length="298" mass="32767">MVKGYLYALLSTFCFALPTVFTVFAYQDGLTPQSLVFNQTLIAAILLTLYIKWIGVPLPRPTLRSTVDFFLAGAGKAITVMAMFMAISVMDVSLVMTLIFMYPASVVLLELFIDKKRLNPQQIAGLFCTLAGELFVLEVFQGDFSQLSAIGILLGLVSGLAWGWMIYWSNKQLGAFPPLIVTGYTTIVSVVLYLIMMPPLYLFTTPITLPMIGWSLFFGVIAQVVALLFMFTGINRIGAARFSIISVCELPITVLLAFLLLGEQMDAWQLIGGGLILSGIVLFDWAQFHAALVRSEAL</sequence>
<comment type="similarity">
    <text evidence="2">Belongs to the EamA transporter family.</text>
</comment>
<dbReference type="RefSeq" id="WP_122918179.1">
    <property type="nucleotide sequence ID" value="NZ_RHHQ01000008.1"/>
</dbReference>
<feature type="transmembrane region" description="Helical" evidence="3">
    <location>
        <begin position="67"/>
        <end position="87"/>
    </location>
</feature>
<feature type="domain" description="EamA" evidence="4">
    <location>
        <begin position="150"/>
        <end position="282"/>
    </location>
</feature>